<evidence type="ECO:0000313" key="1">
    <source>
        <dbReference type="EMBL" id="CAK8676598.1"/>
    </source>
</evidence>
<protein>
    <submittedName>
        <fullName evidence="1">Uncharacterized protein</fullName>
    </submittedName>
</protein>
<evidence type="ECO:0000313" key="2">
    <source>
        <dbReference type="Proteomes" id="UP001642483"/>
    </source>
</evidence>
<reference evidence="1 2" key="1">
    <citation type="submission" date="2024-02" db="EMBL/GenBank/DDBJ databases">
        <authorList>
            <person name="Daric V."/>
            <person name="Darras S."/>
        </authorList>
    </citation>
    <scope>NUCLEOTIDE SEQUENCE [LARGE SCALE GENOMIC DNA]</scope>
</reference>
<keyword evidence="2" id="KW-1185">Reference proteome</keyword>
<comment type="caution">
    <text evidence="1">The sequence shown here is derived from an EMBL/GenBank/DDBJ whole genome shotgun (WGS) entry which is preliminary data.</text>
</comment>
<dbReference type="Proteomes" id="UP001642483">
    <property type="component" value="Unassembled WGS sequence"/>
</dbReference>
<gene>
    <name evidence="1" type="ORF">CVLEPA_LOCUS6051</name>
</gene>
<organism evidence="1 2">
    <name type="scientific">Clavelina lepadiformis</name>
    <name type="common">Light-bulb sea squirt</name>
    <name type="synonym">Ascidia lepadiformis</name>
    <dbReference type="NCBI Taxonomy" id="159417"/>
    <lineage>
        <taxon>Eukaryota</taxon>
        <taxon>Metazoa</taxon>
        <taxon>Chordata</taxon>
        <taxon>Tunicata</taxon>
        <taxon>Ascidiacea</taxon>
        <taxon>Aplousobranchia</taxon>
        <taxon>Clavelinidae</taxon>
        <taxon>Clavelina</taxon>
    </lineage>
</organism>
<dbReference type="EMBL" id="CAWYQH010000035">
    <property type="protein sequence ID" value="CAK8676598.1"/>
    <property type="molecule type" value="Genomic_DNA"/>
</dbReference>
<accession>A0ABP0FA56</accession>
<proteinExistence type="predicted"/>
<name>A0ABP0FA56_CLALP</name>
<sequence length="124" mass="14366">MLRRTGCRLYNPQVNVNWLCKLGVFTLTLASGHDRGKLIRLRAQQYVTGLFRFHGFVPSEDEETESEREDVTECEYKRIDTESEDSFSETKLTPEQFNQSELNDLVRDLNLPKQPAELLASQAR</sequence>